<dbReference type="InParanoid" id="A0A1B7N1E1"/>
<dbReference type="EMBL" id="KV448283">
    <property type="protein sequence ID" value="OAX38665.1"/>
    <property type="molecule type" value="Genomic_DNA"/>
</dbReference>
<dbReference type="Gene3D" id="2.130.10.10">
    <property type="entry name" value="YVTN repeat-like/Quinoprotein amine dehydrogenase"/>
    <property type="match status" value="1"/>
</dbReference>
<dbReference type="InterPro" id="IPR036322">
    <property type="entry name" value="WD40_repeat_dom_sf"/>
</dbReference>
<proteinExistence type="predicted"/>
<dbReference type="OrthoDB" id="2689608at2759"/>
<keyword evidence="2" id="KW-1185">Reference proteome</keyword>
<dbReference type="Proteomes" id="UP000092154">
    <property type="component" value="Unassembled WGS sequence"/>
</dbReference>
<accession>A0A1B7N1E1</accession>
<protein>
    <submittedName>
        <fullName evidence="1">Uncharacterized protein</fullName>
    </submittedName>
</protein>
<organism evidence="1 2">
    <name type="scientific">Rhizopogon vinicolor AM-OR11-026</name>
    <dbReference type="NCBI Taxonomy" id="1314800"/>
    <lineage>
        <taxon>Eukaryota</taxon>
        <taxon>Fungi</taxon>
        <taxon>Dikarya</taxon>
        <taxon>Basidiomycota</taxon>
        <taxon>Agaricomycotina</taxon>
        <taxon>Agaricomycetes</taxon>
        <taxon>Agaricomycetidae</taxon>
        <taxon>Boletales</taxon>
        <taxon>Suillineae</taxon>
        <taxon>Rhizopogonaceae</taxon>
        <taxon>Rhizopogon</taxon>
    </lineage>
</organism>
<dbReference type="SUPFAM" id="SSF50978">
    <property type="entry name" value="WD40 repeat-like"/>
    <property type="match status" value="1"/>
</dbReference>
<dbReference type="InterPro" id="IPR015943">
    <property type="entry name" value="WD40/YVTN_repeat-like_dom_sf"/>
</dbReference>
<name>A0A1B7N1E1_9AGAM</name>
<evidence type="ECO:0000313" key="2">
    <source>
        <dbReference type="Proteomes" id="UP000092154"/>
    </source>
</evidence>
<dbReference type="AlphaFoldDB" id="A0A1B7N1E1"/>
<sequence>MRCGMLRATNKLRIKIWDANTGTFITNLKKHKWTVYYLAWTKDGTTLISEAGDSAVCLHLDGHPFAALSTYRSQFTRLSESIKPKERHPIVVDVPFAQGNRRNAWAGGVRFKREK</sequence>
<evidence type="ECO:0000313" key="1">
    <source>
        <dbReference type="EMBL" id="OAX38665.1"/>
    </source>
</evidence>
<reference evidence="1 2" key="1">
    <citation type="submission" date="2016-06" db="EMBL/GenBank/DDBJ databases">
        <title>Comparative genomics of the ectomycorrhizal sister species Rhizopogon vinicolor and Rhizopogon vesiculosus (Basidiomycota: Boletales) reveals a divergence of the mating type B locus.</title>
        <authorList>
            <consortium name="DOE Joint Genome Institute"/>
            <person name="Mujic A.B."/>
            <person name="Kuo A."/>
            <person name="Tritt A."/>
            <person name="Lipzen A."/>
            <person name="Chen C."/>
            <person name="Johnson J."/>
            <person name="Sharma A."/>
            <person name="Barry K."/>
            <person name="Grigoriev I.V."/>
            <person name="Spatafora J.W."/>
        </authorList>
    </citation>
    <scope>NUCLEOTIDE SEQUENCE [LARGE SCALE GENOMIC DNA]</scope>
    <source>
        <strain evidence="1 2">AM-OR11-026</strain>
    </source>
</reference>
<gene>
    <name evidence="1" type="ORF">K503DRAFT_145091</name>
</gene>